<dbReference type="InterPro" id="IPR020904">
    <property type="entry name" value="Sc_DH/Rdtase_CS"/>
</dbReference>
<evidence type="ECO:0000313" key="4">
    <source>
        <dbReference type="EMBL" id="RQH30151.1"/>
    </source>
</evidence>
<comment type="caution">
    <text evidence="4">The sequence shown here is derived from an EMBL/GenBank/DDBJ whole genome shotgun (WGS) entry which is preliminary data.</text>
</comment>
<dbReference type="GO" id="GO:0016491">
    <property type="term" value="F:oxidoreductase activity"/>
    <property type="evidence" value="ECO:0007669"/>
    <property type="project" value="UniProtKB-KW"/>
</dbReference>
<dbReference type="SUPFAM" id="SSF51735">
    <property type="entry name" value="NAD(P)-binding Rossmann-fold domains"/>
    <property type="match status" value="1"/>
</dbReference>
<evidence type="ECO:0000256" key="1">
    <source>
        <dbReference type="ARBA" id="ARBA00006484"/>
    </source>
</evidence>
<evidence type="ECO:0000256" key="3">
    <source>
        <dbReference type="RuleBase" id="RU000363"/>
    </source>
</evidence>
<dbReference type="PIRSF" id="PIRSF000126">
    <property type="entry name" value="11-beta-HSD1"/>
    <property type="match status" value="1"/>
</dbReference>
<dbReference type="FunFam" id="3.40.50.720:FF:000084">
    <property type="entry name" value="Short-chain dehydrogenase reductase"/>
    <property type="match status" value="1"/>
</dbReference>
<name>A0A3N6P6Q4_9CYAN</name>
<keyword evidence="2" id="KW-0560">Oxidoreductase</keyword>
<dbReference type="PANTHER" id="PTHR44196:SF1">
    <property type="entry name" value="DEHYDROGENASE_REDUCTASE SDR FAMILY MEMBER 7B"/>
    <property type="match status" value="1"/>
</dbReference>
<dbReference type="PRINTS" id="PR00081">
    <property type="entry name" value="GDHRDH"/>
</dbReference>
<dbReference type="RefSeq" id="WP_124147390.1">
    <property type="nucleotide sequence ID" value="NZ_CAWOKI010000258.1"/>
</dbReference>
<keyword evidence="5" id="KW-1185">Reference proteome</keyword>
<dbReference type="InterPro" id="IPR036291">
    <property type="entry name" value="NAD(P)-bd_dom_sf"/>
</dbReference>
<protein>
    <submittedName>
        <fullName evidence="4">SDR family oxidoreductase</fullName>
    </submittedName>
</protein>
<reference evidence="4 5" key="1">
    <citation type="journal article" date="2018" name="ACS Chem. Biol.">
        <title>Ketoreductase domain dysfunction expands chemodiversity: malyngamide biosynthesis in the cyanobacterium Okeania hirsuta.</title>
        <authorList>
            <person name="Moss N.A."/>
            <person name="Leao T."/>
            <person name="Rankin M."/>
            <person name="McCullough T.M."/>
            <person name="Qu P."/>
            <person name="Korobeynikov A."/>
            <person name="Smith J.L."/>
            <person name="Gerwick L."/>
            <person name="Gerwick W.H."/>
        </authorList>
    </citation>
    <scope>NUCLEOTIDE SEQUENCE [LARGE SCALE GENOMIC DNA]</scope>
    <source>
        <strain evidence="4 5">PAB10Feb10-1</strain>
    </source>
</reference>
<dbReference type="Gene3D" id="3.40.50.720">
    <property type="entry name" value="NAD(P)-binding Rossmann-like Domain"/>
    <property type="match status" value="1"/>
</dbReference>
<organism evidence="4 5">
    <name type="scientific">Okeania hirsuta</name>
    <dbReference type="NCBI Taxonomy" id="1458930"/>
    <lineage>
        <taxon>Bacteria</taxon>
        <taxon>Bacillati</taxon>
        <taxon>Cyanobacteriota</taxon>
        <taxon>Cyanophyceae</taxon>
        <taxon>Oscillatoriophycideae</taxon>
        <taxon>Oscillatoriales</taxon>
        <taxon>Microcoleaceae</taxon>
        <taxon>Okeania</taxon>
    </lineage>
</organism>
<gene>
    <name evidence="4" type="ORF">D5R40_24160</name>
</gene>
<comment type="similarity">
    <text evidence="1 3">Belongs to the short-chain dehydrogenases/reductases (SDR) family.</text>
</comment>
<dbReference type="PROSITE" id="PS00061">
    <property type="entry name" value="ADH_SHORT"/>
    <property type="match status" value="1"/>
</dbReference>
<dbReference type="EMBL" id="RCBY01000182">
    <property type="protein sequence ID" value="RQH30151.1"/>
    <property type="molecule type" value="Genomic_DNA"/>
</dbReference>
<dbReference type="Proteomes" id="UP000269154">
    <property type="component" value="Unassembled WGS sequence"/>
</dbReference>
<dbReference type="PANTHER" id="PTHR44196">
    <property type="entry name" value="DEHYDROGENASE/REDUCTASE SDR FAMILY MEMBER 7B"/>
    <property type="match status" value="1"/>
</dbReference>
<sequence>MLPTVLITGASQGCGKATALLFARKGYNIVLAARTLDKLAETANEVRANGRSALAIPTDVTDVKQVEYLVHKAIDFYDKIDILVNNAGVCLTGAMEHTTLEDFQQLMNVNFFGYVNTIKALLPHFLENQSGTIVNVGSFGGKMPLPNMTAYCASKYAVTGLTDTLRLELQSKGINVTSVQPGVINSDFMERAQFRGGDNSEVESSRQQMNSVLTSNFVSQPKDIAEAIWNAVKNNQSEVVVGPAVLATETYRLFPGLVQFMIGKS</sequence>
<dbReference type="GO" id="GO:0016020">
    <property type="term" value="C:membrane"/>
    <property type="evidence" value="ECO:0007669"/>
    <property type="project" value="TreeGrafter"/>
</dbReference>
<dbReference type="CDD" id="cd05233">
    <property type="entry name" value="SDR_c"/>
    <property type="match status" value="1"/>
</dbReference>
<evidence type="ECO:0000256" key="2">
    <source>
        <dbReference type="ARBA" id="ARBA00023002"/>
    </source>
</evidence>
<dbReference type="Pfam" id="PF00106">
    <property type="entry name" value="adh_short"/>
    <property type="match status" value="1"/>
</dbReference>
<dbReference type="PRINTS" id="PR00080">
    <property type="entry name" value="SDRFAMILY"/>
</dbReference>
<proteinExistence type="inferred from homology"/>
<dbReference type="InterPro" id="IPR002347">
    <property type="entry name" value="SDR_fam"/>
</dbReference>
<evidence type="ECO:0000313" key="5">
    <source>
        <dbReference type="Proteomes" id="UP000269154"/>
    </source>
</evidence>
<dbReference type="AlphaFoldDB" id="A0A3N6P6Q4"/>
<accession>A0A3N6P6Q4</accession>
<dbReference type="OrthoDB" id="9775296at2"/>